<dbReference type="AlphaFoldDB" id="A0A450TEE7"/>
<protein>
    <submittedName>
        <fullName evidence="1">Uncharacterized protein</fullName>
    </submittedName>
</protein>
<organism evidence="1">
    <name type="scientific">Candidatus Kentrum sp. FW</name>
    <dbReference type="NCBI Taxonomy" id="2126338"/>
    <lineage>
        <taxon>Bacteria</taxon>
        <taxon>Pseudomonadati</taxon>
        <taxon>Pseudomonadota</taxon>
        <taxon>Gammaproteobacteria</taxon>
        <taxon>Candidatus Kentrum</taxon>
    </lineage>
</organism>
<proteinExistence type="predicted"/>
<accession>A0A450TEE7</accession>
<gene>
    <name evidence="1" type="ORF">BECKFW1821C_GA0114237_100761</name>
</gene>
<dbReference type="EMBL" id="CAADFE010000007">
    <property type="protein sequence ID" value="VFJ65396.1"/>
    <property type="molecule type" value="Genomic_DNA"/>
</dbReference>
<sequence>MMGGNPSQPEPKIRVLMAPVISSEGRNLGIRVYPARFLPSLEMTGMVVPNKAVMVATRCKEKLNGG</sequence>
<name>A0A450TEE7_9GAMM</name>
<reference evidence="1" key="1">
    <citation type="submission" date="2019-02" db="EMBL/GenBank/DDBJ databases">
        <authorList>
            <person name="Gruber-Vodicka R. H."/>
            <person name="Seah K. B. B."/>
        </authorList>
    </citation>
    <scope>NUCLEOTIDE SEQUENCE</scope>
    <source>
        <strain evidence="1">BECK_BZ131</strain>
    </source>
</reference>
<evidence type="ECO:0000313" key="1">
    <source>
        <dbReference type="EMBL" id="VFJ65396.1"/>
    </source>
</evidence>